<dbReference type="Gene3D" id="3.30.40.10">
    <property type="entry name" value="Zinc/RING finger domain, C3HC4 (zinc finger)"/>
    <property type="match status" value="1"/>
</dbReference>
<dbReference type="SMART" id="SM00726">
    <property type="entry name" value="UIM"/>
    <property type="match status" value="2"/>
</dbReference>
<evidence type="ECO:0000313" key="15">
    <source>
        <dbReference type="EMBL" id="KNE01715.1"/>
    </source>
</evidence>
<feature type="region of interest" description="Disordered" evidence="12">
    <location>
        <begin position="528"/>
        <end position="630"/>
    </location>
</feature>
<dbReference type="Pfam" id="PF01363">
    <property type="entry name" value="FYVE"/>
    <property type="match status" value="1"/>
</dbReference>
<dbReference type="PROSITE" id="PS50179">
    <property type="entry name" value="VHS"/>
    <property type="match status" value="1"/>
</dbReference>
<evidence type="ECO:0000256" key="12">
    <source>
        <dbReference type="SAM" id="MobiDB-lite"/>
    </source>
</evidence>
<dbReference type="InterPro" id="IPR049425">
    <property type="entry name" value="Vps27_GAT-like"/>
</dbReference>
<dbReference type="InterPro" id="IPR002014">
    <property type="entry name" value="VHS_dom"/>
</dbReference>
<keyword evidence="7 11" id="KW-0863">Zinc-finger</keyword>
<feature type="compositionally biased region" description="Polar residues" evidence="12">
    <location>
        <begin position="528"/>
        <end position="537"/>
    </location>
</feature>
<evidence type="ECO:0000256" key="10">
    <source>
        <dbReference type="PIRNR" id="PIRNR036956"/>
    </source>
</evidence>
<dbReference type="PANTHER" id="PTHR47794">
    <property type="entry name" value="VACUOLAR PROTEIN SORTING-ASSOCIATED PROTEIN 27"/>
    <property type="match status" value="1"/>
</dbReference>
<evidence type="ECO:0000259" key="14">
    <source>
        <dbReference type="PROSITE" id="PS50179"/>
    </source>
</evidence>
<dbReference type="SMART" id="SM00064">
    <property type="entry name" value="FYVE"/>
    <property type="match status" value="1"/>
</dbReference>
<keyword evidence="6 10" id="KW-0967">Endosome</keyword>
<evidence type="ECO:0000256" key="5">
    <source>
        <dbReference type="ARBA" id="ARBA00022737"/>
    </source>
</evidence>
<evidence type="ECO:0000313" key="16">
    <source>
        <dbReference type="Proteomes" id="UP000037122"/>
    </source>
</evidence>
<comment type="caution">
    <text evidence="15">The sequence shown here is derived from an EMBL/GenBank/DDBJ whole genome shotgun (WGS) entry which is preliminary data.</text>
</comment>
<feature type="compositionally biased region" description="Polar residues" evidence="12">
    <location>
        <begin position="287"/>
        <end position="297"/>
    </location>
</feature>
<comment type="subcellular location">
    <subcellularLocation>
        <location evidence="1 10">Endosome membrane</location>
        <topology evidence="1 10">Peripheral membrane protein</topology>
        <orientation evidence="1 10">Cytoplasmic side</orientation>
    </subcellularLocation>
</comment>
<evidence type="ECO:0000256" key="2">
    <source>
        <dbReference type="ARBA" id="ARBA00008597"/>
    </source>
</evidence>
<feature type="compositionally biased region" description="Polar residues" evidence="12">
    <location>
        <begin position="376"/>
        <end position="429"/>
    </location>
</feature>
<dbReference type="InterPro" id="IPR011011">
    <property type="entry name" value="Znf_FYVE_PHD"/>
</dbReference>
<dbReference type="VEuPathDB" id="FungiDB:CJI96_0003738"/>
<evidence type="ECO:0000256" key="9">
    <source>
        <dbReference type="ARBA" id="ARBA00023136"/>
    </source>
</evidence>
<dbReference type="PROSITE" id="PS50330">
    <property type="entry name" value="UIM"/>
    <property type="match status" value="1"/>
</dbReference>
<dbReference type="SMART" id="SM00288">
    <property type="entry name" value="VHS"/>
    <property type="match status" value="1"/>
</dbReference>
<name>A0A0L0P659_CANAR</name>
<dbReference type="InterPro" id="IPR013083">
    <property type="entry name" value="Znf_RING/FYVE/PHD"/>
</dbReference>
<evidence type="ECO:0000259" key="13">
    <source>
        <dbReference type="PROSITE" id="PS50178"/>
    </source>
</evidence>
<evidence type="ECO:0000256" key="3">
    <source>
        <dbReference type="ARBA" id="ARBA00017753"/>
    </source>
</evidence>
<feature type="compositionally biased region" description="Pro residues" evidence="12">
    <location>
        <begin position="298"/>
        <end position="310"/>
    </location>
</feature>
<sequence>MSWFGGSDPIAELDAKIEEASSETIPNGEMDIAVGLEITDIIRSKKVPPKNAMRCLKKRLTKVYQNPNLLLSTLKVIDLCVKNCGAHFLAEINQKEFIDYLVDFIFKVHYNTKDYKVYSSEAKYKIGNTILKYIKEWNLCLMDVTQTKYLDRAYQLLLLQGYDFPEVDSLLLQSASTFADSRAPPDWIDGNECMICYNPFSVMNRKHHCRACGGVFCQTHSSNNIPLPALGILQPVRVCDDCYQIHKSKTSDGTKKSTSRKPLPKEPTNPVESEEDEQLRKAIELSLQESQGSSTNYAPPPTAPPAPKPTEPSAVSDEDMDDDMKAAIEASLKEYKQEQSYRQPEPLLGYSQYPSQPSASNQLYSESQLEFYQNSLPFDPSAYSQPPAQETQPEFYRQQPQHTFNQTNSSNPVLTAQHTQPQGELSPQRTHVEDLTEEEEELINLYLQLINGVKQDRSKQANILYDQDLNDLHARVIRLKPKLNRSLRLAIEKHDTFMEMNNKISTITRLYDQFLEDKLNQAYNRHSISSPQFSPVQSYGMPPQGTGSQPFQAYTGQLSGQHTGQHTGQHPAAPVETSPIMSRQSTASGQGSVAQHTGSYSVKRQGTGYPQHNFGQPYPPPPSLSIPYPMDLSAMQETPSQQSEAYDHQSSAFLNTSFPTYPSQPDLESEDVPDAPKTNGSATRNTGFYPTEIPLDNSDGESTTSVASRYPPVAAGEGFEVQEPVAAHEHASERYPTIAQIEQKEQGNIEAEVSILPSEIKRPKSEPEPLIEL</sequence>
<comment type="subunit">
    <text evidence="10">Component of the ESCRT-0 complex composed of HSE1 and VPS27.</text>
</comment>
<dbReference type="PROSITE" id="PS50178">
    <property type="entry name" value="ZF_FYVE"/>
    <property type="match status" value="1"/>
</dbReference>
<evidence type="ECO:0000256" key="7">
    <source>
        <dbReference type="ARBA" id="ARBA00022771"/>
    </source>
</evidence>
<dbReference type="InterPro" id="IPR008942">
    <property type="entry name" value="ENTH_VHS"/>
</dbReference>
<dbReference type="AlphaFoldDB" id="A0A0L0P659"/>
<feature type="region of interest" description="Disordered" evidence="12">
    <location>
        <begin position="249"/>
        <end position="319"/>
    </location>
</feature>
<feature type="domain" description="FYVE-type" evidence="13">
    <location>
        <begin position="187"/>
        <end position="247"/>
    </location>
</feature>
<dbReference type="GO" id="GO:0032266">
    <property type="term" value="F:phosphatidylinositol-3-phosphate binding"/>
    <property type="evidence" value="ECO:0007669"/>
    <property type="project" value="UniProtKB-ARBA"/>
</dbReference>
<evidence type="ECO:0000256" key="8">
    <source>
        <dbReference type="ARBA" id="ARBA00022833"/>
    </source>
</evidence>
<dbReference type="Pfam" id="PF00790">
    <property type="entry name" value="VHS"/>
    <property type="match status" value="1"/>
</dbReference>
<dbReference type="SUPFAM" id="SSF48464">
    <property type="entry name" value="ENTH/VHS domain"/>
    <property type="match status" value="1"/>
</dbReference>
<dbReference type="GO" id="GO:0006623">
    <property type="term" value="P:protein targeting to vacuole"/>
    <property type="evidence" value="ECO:0007669"/>
    <property type="project" value="TreeGrafter"/>
</dbReference>
<dbReference type="SUPFAM" id="SSF57903">
    <property type="entry name" value="FYVE/PHD zinc finger"/>
    <property type="match status" value="1"/>
</dbReference>
<dbReference type="InterPro" id="IPR017455">
    <property type="entry name" value="Znf_FYVE-rel"/>
</dbReference>
<feature type="compositionally biased region" description="Polar residues" evidence="12">
    <location>
        <begin position="678"/>
        <end position="688"/>
    </location>
</feature>
<comment type="similarity">
    <text evidence="2 10">Belongs to the VPS27 family.</text>
</comment>
<evidence type="ECO:0000256" key="4">
    <source>
        <dbReference type="ARBA" id="ARBA00022723"/>
    </source>
</evidence>
<keyword evidence="4" id="KW-0479">Metal-binding</keyword>
<feature type="compositionally biased region" description="Polar residues" evidence="12">
    <location>
        <begin position="579"/>
        <end position="614"/>
    </location>
</feature>
<dbReference type="GO" id="GO:0043130">
    <property type="term" value="F:ubiquitin binding"/>
    <property type="evidence" value="ECO:0007669"/>
    <property type="project" value="InterPro"/>
</dbReference>
<proteinExistence type="inferred from homology"/>
<reference evidence="16" key="1">
    <citation type="journal article" date="2015" name="BMC Genomics">
        <title>Draft genome of a commonly misdiagnosed multidrug resistant pathogen Candida auris.</title>
        <authorList>
            <person name="Chatterjee S."/>
            <person name="Alampalli S.V."/>
            <person name="Nageshan R.K."/>
            <person name="Chettiar S.T."/>
            <person name="Joshi S."/>
            <person name="Tatu U.S."/>
        </authorList>
    </citation>
    <scope>NUCLEOTIDE SEQUENCE [LARGE SCALE GENOMIC DNA]</scope>
    <source>
        <strain evidence="16">6684</strain>
    </source>
</reference>
<dbReference type="Gene3D" id="1.25.40.90">
    <property type="match status" value="1"/>
</dbReference>
<dbReference type="VEuPathDB" id="FungiDB:CJJ09_004415"/>
<dbReference type="GO" id="GO:0033565">
    <property type="term" value="C:ESCRT-0 complex"/>
    <property type="evidence" value="ECO:0007669"/>
    <property type="project" value="TreeGrafter"/>
</dbReference>
<dbReference type="VEuPathDB" id="FungiDB:QG37_01051"/>
<keyword evidence="9 10" id="KW-0472">Membrane</keyword>
<dbReference type="GO" id="GO:0010008">
    <property type="term" value="C:endosome membrane"/>
    <property type="evidence" value="ECO:0007669"/>
    <property type="project" value="UniProtKB-SubCell"/>
</dbReference>
<feature type="compositionally biased region" description="Polar residues" evidence="12">
    <location>
        <begin position="545"/>
        <end position="568"/>
    </location>
</feature>
<dbReference type="VEuPathDB" id="FungiDB:CJI97_005032"/>
<dbReference type="VEuPathDB" id="FungiDB:CJJ07_003234"/>
<keyword evidence="5" id="KW-0677">Repeat</keyword>
<dbReference type="Proteomes" id="UP000037122">
    <property type="component" value="Unassembled WGS sequence"/>
</dbReference>
<feature type="region of interest" description="Disordered" evidence="12">
    <location>
        <begin position="654"/>
        <end position="708"/>
    </location>
</feature>
<dbReference type="InterPro" id="IPR017073">
    <property type="entry name" value="HGS/VPS27"/>
</dbReference>
<feature type="region of interest" description="Disordered" evidence="12">
    <location>
        <begin position="376"/>
        <end position="433"/>
    </location>
</feature>
<dbReference type="Pfam" id="PF21356">
    <property type="entry name" value="Vps27_GAT-like"/>
    <property type="match status" value="1"/>
</dbReference>
<dbReference type="EMBL" id="LGST01000008">
    <property type="protein sequence ID" value="KNE01715.1"/>
    <property type="molecule type" value="Genomic_DNA"/>
</dbReference>
<evidence type="ECO:0000256" key="11">
    <source>
        <dbReference type="PROSITE-ProRule" id="PRU00091"/>
    </source>
</evidence>
<dbReference type="GO" id="GO:0043328">
    <property type="term" value="P:protein transport to vacuole involved in ubiquitin-dependent protein catabolic process via the multivesicular body sorting pathway"/>
    <property type="evidence" value="ECO:0007669"/>
    <property type="project" value="TreeGrafter"/>
</dbReference>
<dbReference type="PANTHER" id="PTHR47794:SF1">
    <property type="entry name" value="VACUOLAR PROTEIN SORTING-ASSOCIATED PROTEIN 27"/>
    <property type="match status" value="1"/>
</dbReference>
<accession>A0A0L0P659</accession>
<dbReference type="Gene3D" id="1.20.5.1940">
    <property type="match status" value="1"/>
</dbReference>
<feature type="compositionally biased region" description="Polar residues" evidence="12">
    <location>
        <begin position="654"/>
        <end position="663"/>
    </location>
</feature>
<evidence type="ECO:0000256" key="1">
    <source>
        <dbReference type="ARBA" id="ARBA00004125"/>
    </source>
</evidence>
<dbReference type="Gene3D" id="6.10.140.100">
    <property type="match status" value="1"/>
</dbReference>
<dbReference type="VEuPathDB" id="FungiDB:B9J08_004948"/>
<dbReference type="InterPro" id="IPR003903">
    <property type="entry name" value="UIM_dom"/>
</dbReference>
<dbReference type="InterPro" id="IPR000306">
    <property type="entry name" value="Znf_FYVE"/>
</dbReference>
<gene>
    <name evidence="15" type="ORF">QG37_01051</name>
</gene>
<keyword evidence="8" id="KW-0862">Zinc</keyword>
<feature type="domain" description="VHS" evidence="14">
    <location>
        <begin position="22"/>
        <end position="165"/>
    </location>
</feature>
<protein>
    <recommendedName>
        <fullName evidence="3 10">Vacuolar protein sorting-associated protein 27</fullName>
    </recommendedName>
</protein>
<dbReference type="PIRSF" id="PIRSF036956">
    <property type="entry name" value="Hrs_Vps27"/>
    <property type="match status" value="1"/>
</dbReference>
<evidence type="ECO:0000256" key="6">
    <source>
        <dbReference type="ARBA" id="ARBA00022753"/>
    </source>
</evidence>
<comment type="function">
    <text evidence="10">Component of the ESCRT-0 complex which is the sorting receptor for ubiquitinated cargo proteins at the multivesicular body (MVB) and recruits ESCRT-I to the MVB outer membrane.</text>
</comment>
<organism evidence="15 16">
    <name type="scientific">Candidozyma auris</name>
    <name type="common">Yeast</name>
    <name type="synonym">Candida auris</name>
    <dbReference type="NCBI Taxonomy" id="498019"/>
    <lineage>
        <taxon>Eukaryota</taxon>
        <taxon>Fungi</taxon>
        <taxon>Dikarya</taxon>
        <taxon>Ascomycota</taxon>
        <taxon>Saccharomycotina</taxon>
        <taxon>Pichiomycetes</taxon>
        <taxon>Metschnikowiaceae</taxon>
        <taxon>Candidozyma</taxon>
    </lineage>
</organism>
<dbReference type="GO" id="GO:0008270">
    <property type="term" value="F:zinc ion binding"/>
    <property type="evidence" value="ECO:0007669"/>
    <property type="project" value="UniProtKB-KW"/>
</dbReference>